<dbReference type="InterPro" id="IPR017850">
    <property type="entry name" value="Alkaline_phosphatase_core_sf"/>
</dbReference>
<feature type="domain" description="Sulfatase N-terminal" evidence="8">
    <location>
        <begin position="28"/>
        <end position="370"/>
    </location>
</feature>
<keyword evidence="3" id="KW-0479">Metal-binding</keyword>
<evidence type="ECO:0000259" key="8">
    <source>
        <dbReference type="Pfam" id="PF00884"/>
    </source>
</evidence>
<comment type="cofactor">
    <cofactor evidence="1">
        <name>Ca(2+)</name>
        <dbReference type="ChEBI" id="CHEBI:29108"/>
    </cofactor>
</comment>
<reference evidence="9 10" key="1">
    <citation type="submission" date="2019-04" db="EMBL/GenBank/DDBJ databases">
        <authorList>
            <person name="Van Vliet M D."/>
        </authorList>
    </citation>
    <scope>NUCLEOTIDE SEQUENCE [LARGE SCALE GENOMIC DNA]</scope>
    <source>
        <strain evidence="9 10">F21</strain>
    </source>
</reference>
<dbReference type="SUPFAM" id="SSF53649">
    <property type="entry name" value="Alkaline phosphatase-like"/>
    <property type="match status" value="1"/>
</dbReference>
<evidence type="ECO:0000313" key="9">
    <source>
        <dbReference type="EMBL" id="VGO18972.1"/>
    </source>
</evidence>
<dbReference type="GO" id="GO:0004065">
    <property type="term" value="F:arylsulfatase activity"/>
    <property type="evidence" value="ECO:0007669"/>
    <property type="project" value="TreeGrafter"/>
</dbReference>
<evidence type="ECO:0000256" key="4">
    <source>
        <dbReference type="ARBA" id="ARBA00022729"/>
    </source>
</evidence>
<accession>A0A6C2UFH8</accession>
<evidence type="ECO:0000256" key="6">
    <source>
        <dbReference type="ARBA" id="ARBA00022837"/>
    </source>
</evidence>
<keyword evidence="4 7" id="KW-0732">Signal</keyword>
<keyword evidence="10" id="KW-1185">Reference proteome</keyword>
<organism evidence="9 10">
    <name type="scientific">Pontiella sulfatireligans</name>
    <dbReference type="NCBI Taxonomy" id="2750658"/>
    <lineage>
        <taxon>Bacteria</taxon>
        <taxon>Pseudomonadati</taxon>
        <taxon>Kiritimatiellota</taxon>
        <taxon>Kiritimatiellia</taxon>
        <taxon>Kiritimatiellales</taxon>
        <taxon>Pontiellaceae</taxon>
        <taxon>Pontiella</taxon>
    </lineage>
</organism>
<proteinExistence type="inferred from homology"/>
<dbReference type="GO" id="GO:0046872">
    <property type="term" value="F:metal ion binding"/>
    <property type="evidence" value="ECO:0007669"/>
    <property type="project" value="UniProtKB-KW"/>
</dbReference>
<protein>
    <submittedName>
        <fullName evidence="9">Choline-sulfatase</fullName>
    </submittedName>
</protein>
<dbReference type="InterPro" id="IPR050738">
    <property type="entry name" value="Sulfatase"/>
</dbReference>
<gene>
    <name evidence="9" type="primary">betC_20</name>
    <name evidence="9" type="ORF">SCARR_01026</name>
</gene>
<evidence type="ECO:0000256" key="1">
    <source>
        <dbReference type="ARBA" id="ARBA00001913"/>
    </source>
</evidence>
<dbReference type="RefSeq" id="WP_136060414.1">
    <property type="nucleotide sequence ID" value="NZ_CAAHFH010000001.1"/>
</dbReference>
<keyword evidence="6" id="KW-0106">Calcium</keyword>
<dbReference type="PANTHER" id="PTHR42693">
    <property type="entry name" value="ARYLSULFATASE FAMILY MEMBER"/>
    <property type="match status" value="1"/>
</dbReference>
<dbReference type="EMBL" id="CAAHFH010000001">
    <property type="protein sequence ID" value="VGO18972.1"/>
    <property type="molecule type" value="Genomic_DNA"/>
</dbReference>
<feature type="signal peptide" evidence="7">
    <location>
        <begin position="1"/>
        <end position="19"/>
    </location>
</feature>
<sequence>MKMKLFKVIILVLSCAALGQVEGKSERPNIVLLLIDDWAWYGSSVRMDDAMSNSQMPLAHMPNLEKLAAQGMKFRNAYAGAPQCAPSRVCIQTGKTSARSGYTLVLGKNQPDSDYDTRKTYEKLPLIPNTSDISIDADAFTIPEALKPLGYVSAHLGKWHMYSDPGAEGYVVNDGDTDNVPGSTIAKLKRMPEDHSDPKLMFSITEKSINFMRDQVKDGNPFYLQVSHYANHAFHECLPATREKYVNLPEVQAYYKKTKKTADTVNYKQDPAVWLGMLDDLDGRIGAVLDELKKLGIEDNTYVIVASDNGYRHKFFPGQAQPMHGAKWWVWQGGLRIPMLVKGPDIKAGAVFDANVINYDFLPTFVDWAGGNPESLKDIDGVSLAGYLRGKKPDSAFLNRYLYFHNPHYRSTMPSSAIVSGSKKVMHFYERPDIPMLFDLSAEDGEVSNIAKKNPEQHKQLFNEMMRYFDQVGARMPKVNPDYDPDHYKKLKDYDQRMTWGPFEGMRALDNDEQ</sequence>
<name>A0A6C2UFH8_9BACT</name>
<dbReference type="InterPro" id="IPR000917">
    <property type="entry name" value="Sulfatase_N"/>
</dbReference>
<dbReference type="AlphaFoldDB" id="A0A6C2UFH8"/>
<evidence type="ECO:0000256" key="7">
    <source>
        <dbReference type="SAM" id="SignalP"/>
    </source>
</evidence>
<dbReference type="Proteomes" id="UP000346198">
    <property type="component" value="Unassembled WGS sequence"/>
</dbReference>
<evidence type="ECO:0000313" key="10">
    <source>
        <dbReference type="Proteomes" id="UP000346198"/>
    </source>
</evidence>
<dbReference type="Pfam" id="PF00884">
    <property type="entry name" value="Sulfatase"/>
    <property type="match status" value="1"/>
</dbReference>
<evidence type="ECO:0000256" key="2">
    <source>
        <dbReference type="ARBA" id="ARBA00008779"/>
    </source>
</evidence>
<dbReference type="Gene3D" id="3.40.720.10">
    <property type="entry name" value="Alkaline Phosphatase, subunit A"/>
    <property type="match status" value="1"/>
</dbReference>
<dbReference type="PANTHER" id="PTHR42693:SF42">
    <property type="entry name" value="ARYLSULFATASE G"/>
    <property type="match status" value="1"/>
</dbReference>
<evidence type="ECO:0000256" key="5">
    <source>
        <dbReference type="ARBA" id="ARBA00022801"/>
    </source>
</evidence>
<keyword evidence="5" id="KW-0378">Hydrolase</keyword>
<evidence type="ECO:0000256" key="3">
    <source>
        <dbReference type="ARBA" id="ARBA00022723"/>
    </source>
</evidence>
<feature type="chain" id="PRO_5028924096" evidence="7">
    <location>
        <begin position="20"/>
        <end position="514"/>
    </location>
</feature>
<comment type="similarity">
    <text evidence="2">Belongs to the sulfatase family.</text>
</comment>